<dbReference type="InterPro" id="IPR003595">
    <property type="entry name" value="Tyr_Pase_cat"/>
</dbReference>
<dbReference type="PANTHER" id="PTHR46163:SF7">
    <property type="entry name" value="PROTEIN TYROSINE PHOSPHATASE-LIKE PROTEIN EGG-3"/>
    <property type="match status" value="1"/>
</dbReference>
<dbReference type="EMBL" id="ADBV01002891">
    <property type="protein sequence ID" value="EJW82417.1"/>
    <property type="molecule type" value="Genomic_DNA"/>
</dbReference>
<dbReference type="PROSITE" id="PS50055">
    <property type="entry name" value="TYR_PHOSPHATASE_PTP"/>
    <property type="match status" value="1"/>
</dbReference>
<dbReference type="PRINTS" id="PR00700">
    <property type="entry name" value="PRTYPHPHTASE"/>
</dbReference>
<name>J9EYZ1_WUCBA</name>
<evidence type="ECO:0000313" key="4">
    <source>
        <dbReference type="Proteomes" id="UP000004810"/>
    </source>
</evidence>
<proteinExistence type="predicted"/>
<dbReference type="AlphaFoldDB" id="J9EYZ1"/>
<dbReference type="SMART" id="SM00194">
    <property type="entry name" value="PTPc"/>
    <property type="match status" value="1"/>
</dbReference>
<dbReference type="PANTHER" id="PTHR46163">
    <property type="entry name" value="TYROSINE-PROTEIN PHOSPHATASE-RELATED"/>
    <property type="match status" value="1"/>
</dbReference>
<dbReference type="Pfam" id="PF00102">
    <property type="entry name" value="Y_phosphatase"/>
    <property type="match status" value="1"/>
</dbReference>
<evidence type="ECO:0000259" key="1">
    <source>
        <dbReference type="PROSITE" id="PS50055"/>
    </source>
</evidence>
<feature type="domain" description="Tyrosine specific protein phosphatases" evidence="2">
    <location>
        <begin position="358"/>
        <end position="433"/>
    </location>
</feature>
<feature type="domain" description="Tyrosine-protein phosphatase" evidence="1">
    <location>
        <begin position="186"/>
        <end position="442"/>
    </location>
</feature>
<dbReference type="SMART" id="SM00404">
    <property type="entry name" value="PTPc_motif"/>
    <property type="match status" value="1"/>
</dbReference>
<dbReference type="PROSITE" id="PS00383">
    <property type="entry name" value="TYR_PHOSPHATASE_1"/>
    <property type="match status" value="1"/>
</dbReference>
<sequence>MPFSRMHISLAEKISVNDLIEKSVENVILTEMLLYDVRYDTAWEADYTKKFNKGRMKTTNGDGWIGISSDFFARNEKVNLEDARSFILYQRLTRMLELSKWLENDELNYRNSNLEEFFMKDWDGIEITKRMNEFIQNVQNDLDRVRLQDRCLVDEDSYLVYNNIVMWKALIGSRKQVFIRSMTGGMEHRFEILDNQVNHMAFTHHAFDEHLDLSRNKRIKCRDSTRVVLTYPNTASNDFIHANYIQGAPLFNKFIITQAPMENTIGDFWRMVWQERSPYIFMLISRKEDNRCAQYWPRLAIFMPRTGDQITYYGLTIINSAVDKFRLPLFRVTYLIVIGPGRDKLRVEHWQGDMNNSDNVVLPLQLLRLARNCSYPTVIHCHLGISRSATLVAAEICIAYLLKGPAYKRCVQKAVQILRSQRPFCIETPMQYIFVHRVVQKFLHDYAGDPRGFHAEYKHWIESRAMRPFIDDVEQRIPGYRLLSPRFDPDLIRLVRHRERPGCRRETHDCVGQMPIPLQDTRGQCLEELQLTKRYPRGDRYD</sequence>
<dbReference type="InterPro" id="IPR000387">
    <property type="entry name" value="Tyr_Pase_dom"/>
</dbReference>
<dbReference type="Proteomes" id="UP000004810">
    <property type="component" value="Unassembled WGS sequence"/>
</dbReference>
<organism evidence="3 4">
    <name type="scientific">Wuchereria bancrofti</name>
    <dbReference type="NCBI Taxonomy" id="6293"/>
    <lineage>
        <taxon>Eukaryota</taxon>
        <taxon>Metazoa</taxon>
        <taxon>Ecdysozoa</taxon>
        <taxon>Nematoda</taxon>
        <taxon>Chromadorea</taxon>
        <taxon>Rhabditida</taxon>
        <taxon>Spirurina</taxon>
        <taxon>Spiruromorpha</taxon>
        <taxon>Filarioidea</taxon>
        <taxon>Onchocercidae</taxon>
        <taxon>Wuchereria</taxon>
    </lineage>
</organism>
<dbReference type="Gene3D" id="3.90.190.10">
    <property type="entry name" value="Protein tyrosine phosphatase superfamily"/>
    <property type="match status" value="1"/>
</dbReference>
<evidence type="ECO:0000259" key="2">
    <source>
        <dbReference type="PROSITE" id="PS50056"/>
    </source>
</evidence>
<reference evidence="4" key="1">
    <citation type="submission" date="2012-08" db="EMBL/GenBank/DDBJ databases">
        <title>The Genome Sequence of Wuchereria bancrofti.</title>
        <authorList>
            <person name="Nutman T.B."/>
            <person name="Fink D.L."/>
            <person name="Russ C."/>
            <person name="Young S."/>
            <person name="Zeng Q."/>
            <person name="Koehrsen M."/>
            <person name="Alvarado L."/>
            <person name="Berlin A."/>
            <person name="Chapman S.B."/>
            <person name="Chen Z."/>
            <person name="Freedman E."/>
            <person name="Gellesch M."/>
            <person name="Goldberg J."/>
            <person name="Griggs A."/>
            <person name="Gujja S."/>
            <person name="Heilman E.R."/>
            <person name="Heiman D."/>
            <person name="Hepburn T."/>
            <person name="Howarth C."/>
            <person name="Jen D."/>
            <person name="Larson L."/>
            <person name="Lewis B."/>
            <person name="Mehta T."/>
            <person name="Park D."/>
            <person name="Pearson M."/>
            <person name="Roberts A."/>
            <person name="Saif S."/>
            <person name="Shea T."/>
            <person name="Shenoy N."/>
            <person name="Sisk P."/>
            <person name="Stolte C."/>
            <person name="Sykes S."/>
            <person name="Walk T."/>
            <person name="White J."/>
            <person name="Yandava C."/>
            <person name="Haas B."/>
            <person name="Henn M.R."/>
            <person name="Nusbaum C."/>
            <person name="Birren B."/>
        </authorList>
    </citation>
    <scope>NUCLEOTIDE SEQUENCE [LARGE SCALE GENOMIC DNA]</scope>
    <source>
        <strain evidence="4">NA</strain>
    </source>
</reference>
<dbReference type="GO" id="GO:0004725">
    <property type="term" value="F:protein tyrosine phosphatase activity"/>
    <property type="evidence" value="ECO:0007669"/>
    <property type="project" value="InterPro"/>
</dbReference>
<comment type="caution">
    <text evidence="3">The sequence shown here is derived from an EMBL/GenBank/DDBJ whole genome shotgun (WGS) entry which is preliminary data.</text>
</comment>
<dbReference type="CDD" id="cd00047">
    <property type="entry name" value="PTPc"/>
    <property type="match status" value="1"/>
</dbReference>
<protein>
    <submittedName>
        <fullName evidence="3">Protein-tyrosine phosphatase containing protein</fullName>
    </submittedName>
</protein>
<dbReference type="InterPro" id="IPR029021">
    <property type="entry name" value="Prot-tyrosine_phosphatase-like"/>
</dbReference>
<accession>J9EYZ1</accession>
<dbReference type="InterPro" id="IPR016130">
    <property type="entry name" value="Tyr_Pase_AS"/>
</dbReference>
<gene>
    <name evidence="3" type="ORF">WUBG_06672</name>
</gene>
<dbReference type="PROSITE" id="PS50056">
    <property type="entry name" value="TYR_PHOSPHATASE_2"/>
    <property type="match status" value="1"/>
</dbReference>
<dbReference type="InterPro" id="IPR000242">
    <property type="entry name" value="PTP_cat"/>
</dbReference>
<evidence type="ECO:0000313" key="3">
    <source>
        <dbReference type="EMBL" id="EJW82417.1"/>
    </source>
</evidence>
<dbReference type="InterPro" id="IPR052782">
    <property type="entry name" value="Oocyte-zygote_transition_reg"/>
</dbReference>
<dbReference type="SUPFAM" id="SSF52799">
    <property type="entry name" value="(Phosphotyrosine protein) phosphatases II"/>
    <property type="match status" value="1"/>
</dbReference>